<feature type="region of interest" description="Disordered" evidence="1">
    <location>
        <begin position="181"/>
        <end position="200"/>
    </location>
</feature>
<sequence>MHYSASGGRPIIVEWRETQHSAASLVRSRNGRALKRHEKEKTSFIANDSAFYFFIRLHAFHDLPLPRLQTAGPPTPARMTIGRAYNNSTVVTGTGRGCERTAGGGRPERAPSSRQQTDPYCSASIRGRRPRRGRWRWRDAPLRSGRRLRAPRRPARYKSDADARHQSWNATRDPVVACERRFEGADRDKSKKCSGRDGSW</sequence>
<evidence type="ECO:0000313" key="2">
    <source>
        <dbReference type="EMBL" id="GBO98370.1"/>
    </source>
</evidence>
<protein>
    <submittedName>
        <fullName evidence="2">Uncharacterized protein</fullName>
    </submittedName>
</protein>
<feature type="region of interest" description="Disordered" evidence="1">
    <location>
        <begin position="146"/>
        <end position="174"/>
    </location>
</feature>
<dbReference type="Proteomes" id="UP000299102">
    <property type="component" value="Unassembled WGS sequence"/>
</dbReference>
<accession>A0A4C1SBB0</accession>
<organism evidence="2 3">
    <name type="scientific">Eumeta variegata</name>
    <name type="common">Bagworm moth</name>
    <name type="synonym">Eumeta japonica</name>
    <dbReference type="NCBI Taxonomy" id="151549"/>
    <lineage>
        <taxon>Eukaryota</taxon>
        <taxon>Metazoa</taxon>
        <taxon>Ecdysozoa</taxon>
        <taxon>Arthropoda</taxon>
        <taxon>Hexapoda</taxon>
        <taxon>Insecta</taxon>
        <taxon>Pterygota</taxon>
        <taxon>Neoptera</taxon>
        <taxon>Endopterygota</taxon>
        <taxon>Lepidoptera</taxon>
        <taxon>Glossata</taxon>
        <taxon>Ditrysia</taxon>
        <taxon>Tineoidea</taxon>
        <taxon>Psychidae</taxon>
        <taxon>Oiketicinae</taxon>
        <taxon>Eumeta</taxon>
    </lineage>
</organism>
<evidence type="ECO:0000256" key="1">
    <source>
        <dbReference type="SAM" id="MobiDB-lite"/>
    </source>
</evidence>
<reference evidence="2 3" key="1">
    <citation type="journal article" date="2019" name="Commun. Biol.">
        <title>The bagworm genome reveals a unique fibroin gene that provides high tensile strength.</title>
        <authorList>
            <person name="Kono N."/>
            <person name="Nakamura H."/>
            <person name="Ohtoshi R."/>
            <person name="Tomita M."/>
            <person name="Numata K."/>
            <person name="Arakawa K."/>
        </authorList>
    </citation>
    <scope>NUCLEOTIDE SEQUENCE [LARGE SCALE GENOMIC DNA]</scope>
</reference>
<comment type="caution">
    <text evidence="2">The sequence shown here is derived from an EMBL/GenBank/DDBJ whole genome shotgun (WGS) entry which is preliminary data.</text>
</comment>
<evidence type="ECO:0000313" key="3">
    <source>
        <dbReference type="Proteomes" id="UP000299102"/>
    </source>
</evidence>
<feature type="compositionally biased region" description="Basic residues" evidence="1">
    <location>
        <begin position="146"/>
        <end position="156"/>
    </location>
</feature>
<proteinExistence type="predicted"/>
<dbReference type="EMBL" id="BGZK01000001">
    <property type="protein sequence ID" value="GBO98370.1"/>
    <property type="molecule type" value="Genomic_DNA"/>
</dbReference>
<gene>
    <name evidence="2" type="ORF">EVAR_35_1</name>
</gene>
<dbReference type="AlphaFoldDB" id="A0A4C1SBB0"/>
<keyword evidence="3" id="KW-1185">Reference proteome</keyword>
<name>A0A4C1SBB0_EUMVA</name>
<feature type="region of interest" description="Disordered" evidence="1">
    <location>
        <begin position="92"/>
        <end position="127"/>
    </location>
</feature>